<keyword evidence="1 6" id="KW-0597">Phosphoprotein</keyword>
<evidence type="ECO:0000256" key="1">
    <source>
        <dbReference type="ARBA" id="ARBA00022553"/>
    </source>
</evidence>
<dbReference type="GO" id="GO:0032993">
    <property type="term" value="C:protein-DNA complex"/>
    <property type="evidence" value="ECO:0007669"/>
    <property type="project" value="TreeGrafter"/>
</dbReference>
<evidence type="ECO:0000259" key="8">
    <source>
        <dbReference type="PROSITE" id="PS50110"/>
    </source>
</evidence>
<gene>
    <name evidence="10" type="ORF">JZ786_18655</name>
</gene>
<evidence type="ECO:0000256" key="6">
    <source>
        <dbReference type="PROSITE-ProRule" id="PRU00169"/>
    </source>
</evidence>
<dbReference type="AlphaFoldDB" id="A0A9X7VXN4"/>
<evidence type="ECO:0000256" key="3">
    <source>
        <dbReference type="ARBA" id="ARBA00023015"/>
    </source>
</evidence>
<evidence type="ECO:0000256" key="7">
    <source>
        <dbReference type="PROSITE-ProRule" id="PRU01091"/>
    </source>
</evidence>
<keyword evidence="3" id="KW-0805">Transcription regulation</keyword>
<keyword evidence="4 7" id="KW-0238">DNA-binding</keyword>
<dbReference type="InterPro" id="IPR011006">
    <property type="entry name" value="CheY-like_superfamily"/>
</dbReference>
<dbReference type="Gene3D" id="3.40.50.2300">
    <property type="match status" value="1"/>
</dbReference>
<evidence type="ECO:0000256" key="2">
    <source>
        <dbReference type="ARBA" id="ARBA00023012"/>
    </source>
</evidence>
<dbReference type="PANTHER" id="PTHR48111:SF22">
    <property type="entry name" value="REGULATOR OF RPOS"/>
    <property type="match status" value="1"/>
</dbReference>
<evidence type="ECO:0000313" key="11">
    <source>
        <dbReference type="Proteomes" id="UP000663505"/>
    </source>
</evidence>
<dbReference type="PROSITE" id="PS51755">
    <property type="entry name" value="OMPR_PHOB"/>
    <property type="match status" value="1"/>
</dbReference>
<keyword evidence="5" id="KW-0804">Transcription</keyword>
<feature type="domain" description="Response regulatory" evidence="8">
    <location>
        <begin position="2"/>
        <end position="116"/>
    </location>
</feature>
<dbReference type="Gene3D" id="6.10.250.690">
    <property type="match status" value="1"/>
</dbReference>
<dbReference type="GO" id="GO:0006355">
    <property type="term" value="P:regulation of DNA-templated transcription"/>
    <property type="evidence" value="ECO:0007669"/>
    <property type="project" value="InterPro"/>
</dbReference>
<dbReference type="Gene3D" id="1.10.10.10">
    <property type="entry name" value="Winged helix-like DNA-binding domain superfamily/Winged helix DNA-binding domain"/>
    <property type="match status" value="1"/>
</dbReference>
<dbReference type="GO" id="GO:0000976">
    <property type="term" value="F:transcription cis-regulatory region binding"/>
    <property type="evidence" value="ECO:0007669"/>
    <property type="project" value="TreeGrafter"/>
</dbReference>
<dbReference type="RefSeq" id="WP_206655839.1">
    <property type="nucleotide sequence ID" value="NZ_CP071182.1"/>
</dbReference>
<sequence>MKLLVVEDDQRLAELLSRGLKSSGHVVDVADCAAKGWRLVEDGHYDVIILDVKLPDEDGFSFCQRLRKAHVQTPVMMLTARDSIDDKVTGLSSGADDYLTKPFSFAELNARLSALQRRLPQFDDRTVVRVGKVELQPDTFVVKRDGVPIDLTAREFALLELLMRNAGHVMTKEVILSRIWSTDADPVANVVEAVIARLRQKLDINTKGKPFIKTVRGLGYKVEE</sequence>
<dbReference type="InterPro" id="IPR039420">
    <property type="entry name" value="WalR-like"/>
</dbReference>
<reference evidence="10 11" key="1">
    <citation type="submission" date="2021-02" db="EMBL/GenBank/DDBJ databases">
        <title>Alicyclobacillus curvatus sp. nov. and Alicyclobacillus mengziensis sp. nov., two acidophilic bacteria isolated from acid mine drainage.</title>
        <authorList>
            <person name="Huang Y."/>
        </authorList>
    </citation>
    <scope>NUCLEOTIDE SEQUENCE [LARGE SCALE GENOMIC DNA]</scope>
    <source>
        <strain evidence="10 11">S30H14</strain>
    </source>
</reference>
<dbReference type="Pfam" id="PF00486">
    <property type="entry name" value="Trans_reg_C"/>
    <property type="match status" value="1"/>
</dbReference>
<dbReference type="KEGG" id="afx:JZ786_18655"/>
<dbReference type="SMART" id="SM00448">
    <property type="entry name" value="REC"/>
    <property type="match status" value="1"/>
</dbReference>
<evidence type="ECO:0000256" key="4">
    <source>
        <dbReference type="ARBA" id="ARBA00023125"/>
    </source>
</evidence>
<dbReference type="Proteomes" id="UP000663505">
    <property type="component" value="Chromosome"/>
</dbReference>
<evidence type="ECO:0000313" key="10">
    <source>
        <dbReference type="EMBL" id="QSO46470.1"/>
    </source>
</evidence>
<dbReference type="PANTHER" id="PTHR48111">
    <property type="entry name" value="REGULATOR OF RPOS"/>
    <property type="match status" value="1"/>
</dbReference>
<dbReference type="InterPro" id="IPR001789">
    <property type="entry name" value="Sig_transdc_resp-reg_receiver"/>
</dbReference>
<feature type="domain" description="OmpR/PhoB-type" evidence="9">
    <location>
        <begin position="125"/>
        <end position="224"/>
    </location>
</feature>
<dbReference type="GO" id="GO:0000156">
    <property type="term" value="F:phosphorelay response regulator activity"/>
    <property type="evidence" value="ECO:0007669"/>
    <property type="project" value="TreeGrafter"/>
</dbReference>
<dbReference type="CDD" id="cd00383">
    <property type="entry name" value="trans_reg_C"/>
    <property type="match status" value="1"/>
</dbReference>
<dbReference type="InterPro" id="IPR001867">
    <property type="entry name" value="OmpR/PhoB-type_DNA-bd"/>
</dbReference>
<dbReference type="EMBL" id="CP071182">
    <property type="protein sequence ID" value="QSO46470.1"/>
    <property type="molecule type" value="Genomic_DNA"/>
</dbReference>
<dbReference type="CDD" id="cd19935">
    <property type="entry name" value="REC_OmpR_CusR-like"/>
    <property type="match status" value="1"/>
</dbReference>
<feature type="DNA-binding region" description="OmpR/PhoB-type" evidence="7">
    <location>
        <begin position="125"/>
        <end position="224"/>
    </location>
</feature>
<proteinExistence type="predicted"/>
<dbReference type="SUPFAM" id="SSF52172">
    <property type="entry name" value="CheY-like"/>
    <property type="match status" value="1"/>
</dbReference>
<keyword evidence="2" id="KW-0902">Two-component regulatory system</keyword>
<protein>
    <submittedName>
        <fullName evidence="10">Response regulator transcription factor</fullName>
    </submittedName>
</protein>
<evidence type="ECO:0000259" key="9">
    <source>
        <dbReference type="PROSITE" id="PS51755"/>
    </source>
</evidence>
<dbReference type="GO" id="GO:0005829">
    <property type="term" value="C:cytosol"/>
    <property type="evidence" value="ECO:0007669"/>
    <property type="project" value="TreeGrafter"/>
</dbReference>
<dbReference type="SMART" id="SM00862">
    <property type="entry name" value="Trans_reg_C"/>
    <property type="match status" value="1"/>
</dbReference>
<dbReference type="Pfam" id="PF00072">
    <property type="entry name" value="Response_reg"/>
    <property type="match status" value="1"/>
</dbReference>
<name>A0A9X7VXN4_9BACL</name>
<organism evidence="10 11">
    <name type="scientific">Alicyclobacillus mengziensis</name>
    <dbReference type="NCBI Taxonomy" id="2931921"/>
    <lineage>
        <taxon>Bacteria</taxon>
        <taxon>Bacillati</taxon>
        <taxon>Bacillota</taxon>
        <taxon>Bacilli</taxon>
        <taxon>Bacillales</taxon>
        <taxon>Alicyclobacillaceae</taxon>
        <taxon>Alicyclobacillus</taxon>
    </lineage>
</organism>
<accession>A0A9X7VXN4</accession>
<feature type="modified residue" description="4-aspartylphosphate" evidence="6">
    <location>
        <position position="51"/>
    </location>
</feature>
<keyword evidence="11" id="KW-1185">Reference proteome</keyword>
<dbReference type="PROSITE" id="PS50110">
    <property type="entry name" value="RESPONSE_REGULATORY"/>
    <property type="match status" value="1"/>
</dbReference>
<dbReference type="FunFam" id="3.40.50.2300:FF:000002">
    <property type="entry name" value="DNA-binding response regulator PhoP"/>
    <property type="match status" value="1"/>
</dbReference>
<dbReference type="FunFam" id="1.10.10.10:FF:000005">
    <property type="entry name" value="Two-component system response regulator"/>
    <property type="match status" value="1"/>
</dbReference>
<dbReference type="InterPro" id="IPR036388">
    <property type="entry name" value="WH-like_DNA-bd_sf"/>
</dbReference>
<evidence type="ECO:0000256" key="5">
    <source>
        <dbReference type="ARBA" id="ARBA00023163"/>
    </source>
</evidence>